<evidence type="ECO:0000256" key="2">
    <source>
        <dbReference type="ARBA" id="ARBA00012190"/>
    </source>
</evidence>
<evidence type="ECO:0000256" key="4">
    <source>
        <dbReference type="ARBA" id="ARBA00022603"/>
    </source>
</evidence>
<dbReference type="GO" id="GO:0000077">
    <property type="term" value="P:DNA damage checkpoint signaling"/>
    <property type="evidence" value="ECO:0007669"/>
    <property type="project" value="TreeGrafter"/>
</dbReference>
<organism evidence="13 14">
    <name type="scientific">Mycena alexandri</name>
    <dbReference type="NCBI Taxonomy" id="1745969"/>
    <lineage>
        <taxon>Eukaryota</taxon>
        <taxon>Fungi</taxon>
        <taxon>Dikarya</taxon>
        <taxon>Basidiomycota</taxon>
        <taxon>Agaricomycotina</taxon>
        <taxon>Agaricomycetes</taxon>
        <taxon>Agaricomycetidae</taxon>
        <taxon>Agaricales</taxon>
        <taxon>Marasmiineae</taxon>
        <taxon>Mycenaceae</taxon>
        <taxon>Mycena</taxon>
    </lineage>
</organism>
<keyword evidence="8 11" id="KW-0539">Nucleus</keyword>
<name>A0AAD6SJC9_9AGAR</name>
<feature type="domain" description="DOT1" evidence="12">
    <location>
        <begin position="30"/>
        <end position="347"/>
    </location>
</feature>
<evidence type="ECO:0000256" key="7">
    <source>
        <dbReference type="ARBA" id="ARBA00022853"/>
    </source>
</evidence>
<dbReference type="Pfam" id="PF08123">
    <property type="entry name" value="DOT1"/>
    <property type="match status" value="1"/>
</dbReference>
<dbReference type="AlphaFoldDB" id="A0AAD6SJC9"/>
<evidence type="ECO:0000256" key="9">
    <source>
        <dbReference type="ARBA" id="ARBA00029821"/>
    </source>
</evidence>
<comment type="similarity">
    <text evidence="11">Belongs to the class I-like SAM-binding methyltransferase superfamily. DOT1 family.</text>
</comment>
<evidence type="ECO:0000256" key="8">
    <source>
        <dbReference type="ARBA" id="ARBA00023242"/>
    </source>
</evidence>
<evidence type="ECO:0000256" key="11">
    <source>
        <dbReference type="RuleBase" id="RU271113"/>
    </source>
</evidence>
<proteinExistence type="inferred from homology"/>
<evidence type="ECO:0000256" key="1">
    <source>
        <dbReference type="ARBA" id="ARBA00004123"/>
    </source>
</evidence>
<comment type="catalytic activity">
    <reaction evidence="10 11">
        <text>L-lysyl(79)-[histone H3] + 3 S-adenosyl-L-methionine = N(6),N(6),N(6)-trimethyl-L-lysyl(79)-[histone H3] + 3 S-adenosyl-L-homocysteine + 3 H(+)</text>
        <dbReference type="Rhea" id="RHEA:60328"/>
        <dbReference type="Rhea" id="RHEA-COMP:15549"/>
        <dbReference type="Rhea" id="RHEA-COMP:15552"/>
        <dbReference type="ChEBI" id="CHEBI:15378"/>
        <dbReference type="ChEBI" id="CHEBI:29969"/>
        <dbReference type="ChEBI" id="CHEBI:57856"/>
        <dbReference type="ChEBI" id="CHEBI:59789"/>
        <dbReference type="ChEBI" id="CHEBI:61961"/>
        <dbReference type="EC" id="2.1.1.360"/>
    </reaction>
</comment>
<reference evidence="13" key="1">
    <citation type="submission" date="2023-03" db="EMBL/GenBank/DDBJ databases">
        <title>Massive genome expansion in bonnet fungi (Mycena s.s.) driven by repeated elements and novel gene families across ecological guilds.</title>
        <authorList>
            <consortium name="Lawrence Berkeley National Laboratory"/>
            <person name="Harder C.B."/>
            <person name="Miyauchi S."/>
            <person name="Viragh M."/>
            <person name="Kuo A."/>
            <person name="Thoen E."/>
            <person name="Andreopoulos B."/>
            <person name="Lu D."/>
            <person name="Skrede I."/>
            <person name="Drula E."/>
            <person name="Henrissat B."/>
            <person name="Morin E."/>
            <person name="Kohler A."/>
            <person name="Barry K."/>
            <person name="LaButti K."/>
            <person name="Morin E."/>
            <person name="Salamov A."/>
            <person name="Lipzen A."/>
            <person name="Mereny Z."/>
            <person name="Hegedus B."/>
            <person name="Baldrian P."/>
            <person name="Stursova M."/>
            <person name="Weitz H."/>
            <person name="Taylor A."/>
            <person name="Grigoriev I.V."/>
            <person name="Nagy L.G."/>
            <person name="Martin F."/>
            <person name="Kauserud H."/>
        </authorList>
    </citation>
    <scope>NUCLEOTIDE SEQUENCE</scope>
    <source>
        <strain evidence="13">CBHHK200</strain>
    </source>
</reference>
<comment type="caution">
    <text evidence="13">The sequence shown here is derived from an EMBL/GenBank/DDBJ whole genome shotgun (WGS) entry which is preliminary data.</text>
</comment>
<dbReference type="Gene3D" id="3.40.50.150">
    <property type="entry name" value="Vaccinia Virus protein VP39"/>
    <property type="match status" value="1"/>
</dbReference>
<comment type="subcellular location">
    <subcellularLocation>
        <location evidence="1 11">Nucleus</location>
    </subcellularLocation>
</comment>
<dbReference type="PROSITE" id="PS51569">
    <property type="entry name" value="DOT1"/>
    <property type="match status" value="1"/>
</dbReference>
<dbReference type="GO" id="GO:0140956">
    <property type="term" value="F:histone H3K79 trimethyltransferase activity"/>
    <property type="evidence" value="ECO:0007669"/>
    <property type="project" value="UniProtKB-EC"/>
</dbReference>
<dbReference type="PANTHER" id="PTHR21451:SF0">
    <property type="entry name" value="HISTONE-LYSINE N-METHYLTRANSFERASE, H3 LYSINE-79 SPECIFIC"/>
    <property type="match status" value="1"/>
</dbReference>
<dbReference type="SUPFAM" id="SSF53335">
    <property type="entry name" value="S-adenosyl-L-methionine-dependent methyltransferases"/>
    <property type="match status" value="1"/>
</dbReference>
<protein>
    <recommendedName>
        <fullName evidence="3 11">Histone-lysine N-methyltransferase, H3 lysine-79 specific</fullName>
        <ecNumber evidence="2 11">2.1.1.360</ecNumber>
    </recommendedName>
    <alternativeName>
        <fullName evidence="9 11">Histone H3-K79 methyltransferase</fullName>
    </alternativeName>
</protein>
<evidence type="ECO:0000313" key="14">
    <source>
        <dbReference type="Proteomes" id="UP001218188"/>
    </source>
</evidence>
<evidence type="ECO:0000259" key="12">
    <source>
        <dbReference type="PROSITE" id="PS51569"/>
    </source>
</evidence>
<dbReference type="InterPro" id="IPR025789">
    <property type="entry name" value="DOT1_dom"/>
</dbReference>
<dbReference type="Proteomes" id="UP001218188">
    <property type="component" value="Unassembled WGS sequence"/>
</dbReference>
<dbReference type="EMBL" id="JARJCM010000105">
    <property type="protein sequence ID" value="KAJ7029104.1"/>
    <property type="molecule type" value="Genomic_DNA"/>
</dbReference>
<keyword evidence="6 11" id="KW-0949">S-adenosyl-L-methionine</keyword>
<sequence>MSLKLIYPNTNCSETFFLLGPKSNENSYNPVWDLVRSLYTIIRNFLTPEQQFLLGPLPDSRNPFHHASLVPEEGQTNLYCRWVVALDKKDGRTFISVYQQITQTLRDCSSTGYLNASVGIFPQALTGIPPTVAIRIMDESYQRTIPPYMAAIQDYTAFSSSVYGEITPIALAEMFQLTGLGATSLFVDIGSGVANAVCQASVQTGCESYGIEIEHAPAAAAVALVSNVKTRCLMWSTRVGKITVEYGDARTSTELREVRIPKADVVLVNNRIFDAKLNLRLGELLQNLKDGALVISSVPFGTSMHASTRVPRTELPWCITHHVYSDDGNSWNGKAEGYYIGRVNKVL</sequence>
<gene>
    <name evidence="13" type="ORF">C8F04DRAFT_1117489</name>
</gene>
<dbReference type="PANTHER" id="PTHR21451">
    <property type="entry name" value="HISTONE H3 METHYLTRANSFERASE"/>
    <property type="match status" value="1"/>
</dbReference>
<comment type="function">
    <text evidence="11">Histone methyltransferase that specifically trimethylates histone H3 to form H3K79me3. This methylation is required for telomere silencing and for the pachytene checkpoint during the meiotic cell cycle by allowing the recruitment of RAD9 to double strand breaks. Nucleosomes are preferred as substrate compared to free histone.</text>
</comment>
<evidence type="ECO:0000313" key="13">
    <source>
        <dbReference type="EMBL" id="KAJ7029104.1"/>
    </source>
</evidence>
<evidence type="ECO:0000256" key="5">
    <source>
        <dbReference type="ARBA" id="ARBA00022679"/>
    </source>
</evidence>
<comment type="miscellaneous">
    <text evidence="11">In contrast to other lysine histone methyltransferases, it does not contain a SET domain, suggesting the existence of another mechanism for methylation of lysine residues of histones.</text>
</comment>
<dbReference type="GO" id="GO:0032259">
    <property type="term" value="P:methylation"/>
    <property type="evidence" value="ECO:0007669"/>
    <property type="project" value="UniProtKB-KW"/>
</dbReference>
<evidence type="ECO:0000256" key="10">
    <source>
        <dbReference type="ARBA" id="ARBA00047770"/>
    </source>
</evidence>
<evidence type="ECO:0000256" key="3">
    <source>
        <dbReference type="ARBA" id="ARBA00020987"/>
    </source>
</evidence>
<comment type="activity regulation">
    <text evidence="11">Ubiquitination of histone H2B to form H2BK123ub1 is required for efficient DOT1 methyltransferase activity on histone H3.</text>
</comment>
<accession>A0AAD6SJC9</accession>
<dbReference type="InterPro" id="IPR030445">
    <property type="entry name" value="H3-K79_meTrfase"/>
</dbReference>
<keyword evidence="5 11" id="KW-0808">Transferase</keyword>
<keyword evidence="7 11" id="KW-0156">Chromatin regulator</keyword>
<keyword evidence="14" id="KW-1185">Reference proteome</keyword>
<evidence type="ECO:0000256" key="6">
    <source>
        <dbReference type="ARBA" id="ARBA00022691"/>
    </source>
</evidence>
<dbReference type="InterPro" id="IPR029063">
    <property type="entry name" value="SAM-dependent_MTases_sf"/>
</dbReference>
<dbReference type="EC" id="2.1.1.360" evidence="2 11"/>
<keyword evidence="4 11" id="KW-0489">Methyltransferase</keyword>
<dbReference type="GO" id="GO:0006281">
    <property type="term" value="P:DNA repair"/>
    <property type="evidence" value="ECO:0007669"/>
    <property type="project" value="TreeGrafter"/>
</dbReference>
<dbReference type="GO" id="GO:0005634">
    <property type="term" value="C:nucleus"/>
    <property type="evidence" value="ECO:0007669"/>
    <property type="project" value="UniProtKB-SubCell"/>
</dbReference>